<evidence type="ECO:0000313" key="1">
    <source>
        <dbReference type="EMBL" id="SOD91227.1"/>
    </source>
</evidence>
<protein>
    <submittedName>
        <fullName evidence="1">Uncharacterized protein</fullName>
    </submittedName>
</protein>
<accession>A0A286G6P7</accession>
<sequence>MPETAFDKLYESVVSLMTLEIATLVVDGGFMTVDKDKKLSVSFATAGQPSAQQAAPGAYTSINMVSGDIVNAVSREFAPVGTGSDPGVVAFHQTQAKASQEIIAANVKVLMELAQVVGKNLGEVLKKA</sequence>
<evidence type="ECO:0000313" key="2">
    <source>
        <dbReference type="Proteomes" id="UP000219621"/>
    </source>
</evidence>
<proteinExistence type="predicted"/>
<dbReference type="RefSeq" id="WP_097277717.1">
    <property type="nucleotide sequence ID" value="NZ_OCNJ01000001.1"/>
</dbReference>
<dbReference type="AlphaFoldDB" id="A0A286G6P7"/>
<dbReference type="OrthoDB" id="463174at2"/>
<reference evidence="2" key="1">
    <citation type="submission" date="2017-09" db="EMBL/GenBank/DDBJ databases">
        <authorList>
            <person name="Varghese N."/>
            <person name="Submissions S."/>
        </authorList>
    </citation>
    <scope>NUCLEOTIDE SEQUENCE [LARGE SCALE GENOMIC DNA]</scope>
    <source>
        <strain evidence="2">USBA 140</strain>
    </source>
</reference>
<dbReference type="EMBL" id="OCNJ01000001">
    <property type="protein sequence ID" value="SOD91227.1"/>
    <property type="molecule type" value="Genomic_DNA"/>
</dbReference>
<keyword evidence="2" id="KW-1185">Reference proteome</keyword>
<organism evidence="1 2">
    <name type="scientific">Caenispirillum bisanense</name>
    <dbReference type="NCBI Taxonomy" id="414052"/>
    <lineage>
        <taxon>Bacteria</taxon>
        <taxon>Pseudomonadati</taxon>
        <taxon>Pseudomonadota</taxon>
        <taxon>Alphaproteobacteria</taxon>
        <taxon>Rhodospirillales</taxon>
        <taxon>Novispirillaceae</taxon>
        <taxon>Caenispirillum</taxon>
    </lineage>
</organism>
<gene>
    <name evidence="1" type="ORF">SAMN05421508_101866</name>
</gene>
<dbReference type="Proteomes" id="UP000219621">
    <property type="component" value="Unassembled WGS sequence"/>
</dbReference>
<name>A0A286G6P7_9PROT</name>